<proteinExistence type="predicted"/>
<organism evidence="3 4">
    <name type="scientific">Orchesella dallaii</name>
    <dbReference type="NCBI Taxonomy" id="48710"/>
    <lineage>
        <taxon>Eukaryota</taxon>
        <taxon>Metazoa</taxon>
        <taxon>Ecdysozoa</taxon>
        <taxon>Arthropoda</taxon>
        <taxon>Hexapoda</taxon>
        <taxon>Collembola</taxon>
        <taxon>Entomobryomorpha</taxon>
        <taxon>Entomobryoidea</taxon>
        <taxon>Orchesellidae</taxon>
        <taxon>Orchesellinae</taxon>
        <taxon>Orchesella</taxon>
    </lineage>
</organism>
<gene>
    <name evidence="3" type="ORF">ODALV1_LOCUS21443</name>
</gene>
<keyword evidence="1" id="KW-0472">Membrane</keyword>
<evidence type="ECO:0000313" key="4">
    <source>
        <dbReference type="Proteomes" id="UP001642540"/>
    </source>
</evidence>
<dbReference type="Proteomes" id="UP001642540">
    <property type="component" value="Unassembled WGS sequence"/>
</dbReference>
<feature type="signal peptide" evidence="2">
    <location>
        <begin position="1"/>
        <end position="24"/>
    </location>
</feature>
<feature type="transmembrane region" description="Helical" evidence="1">
    <location>
        <begin position="69"/>
        <end position="92"/>
    </location>
</feature>
<reference evidence="3 4" key="1">
    <citation type="submission" date="2024-08" db="EMBL/GenBank/DDBJ databases">
        <authorList>
            <person name="Cucini C."/>
            <person name="Frati F."/>
        </authorList>
    </citation>
    <scope>NUCLEOTIDE SEQUENCE [LARGE SCALE GENOMIC DNA]</scope>
</reference>
<keyword evidence="4" id="KW-1185">Reference proteome</keyword>
<accession>A0ABP1RD92</accession>
<protein>
    <submittedName>
        <fullName evidence="3">Uncharacterized protein</fullName>
    </submittedName>
</protein>
<evidence type="ECO:0000256" key="2">
    <source>
        <dbReference type="SAM" id="SignalP"/>
    </source>
</evidence>
<sequence>MYILKKFSLSIFLLLTLNVLTTLAKSIDTAQASLQASAKDVGSNLIVPFTGTKADNDDGEDDGLSTMDWVWIIIGCVVAMIVLSCLVAYLFCECVKTIICLPCTCLKKCLC</sequence>
<dbReference type="EMBL" id="CAXLJM020000072">
    <property type="protein sequence ID" value="CAL8126538.1"/>
    <property type="molecule type" value="Genomic_DNA"/>
</dbReference>
<name>A0ABP1RD92_9HEXA</name>
<keyword evidence="1" id="KW-0812">Transmembrane</keyword>
<keyword evidence="2" id="KW-0732">Signal</keyword>
<comment type="caution">
    <text evidence="3">The sequence shown here is derived from an EMBL/GenBank/DDBJ whole genome shotgun (WGS) entry which is preliminary data.</text>
</comment>
<feature type="chain" id="PRO_5045785355" evidence="2">
    <location>
        <begin position="25"/>
        <end position="111"/>
    </location>
</feature>
<keyword evidence="1" id="KW-1133">Transmembrane helix</keyword>
<evidence type="ECO:0000256" key="1">
    <source>
        <dbReference type="SAM" id="Phobius"/>
    </source>
</evidence>
<evidence type="ECO:0000313" key="3">
    <source>
        <dbReference type="EMBL" id="CAL8126538.1"/>
    </source>
</evidence>